<accession>A0A0F9TPK5</accession>
<proteinExistence type="predicted"/>
<comment type="caution">
    <text evidence="1">The sequence shown here is derived from an EMBL/GenBank/DDBJ whole genome shotgun (WGS) entry which is preliminary data.</text>
</comment>
<organism evidence="1">
    <name type="scientific">marine sediment metagenome</name>
    <dbReference type="NCBI Taxonomy" id="412755"/>
    <lineage>
        <taxon>unclassified sequences</taxon>
        <taxon>metagenomes</taxon>
        <taxon>ecological metagenomes</taxon>
    </lineage>
</organism>
<reference evidence="1" key="1">
    <citation type="journal article" date="2015" name="Nature">
        <title>Complex archaea that bridge the gap between prokaryotes and eukaryotes.</title>
        <authorList>
            <person name="Spang A."/>
            <person name="Saw J.H."/>
            <person name="Jorgensen S.L."/>
            <person name="Zaremba-Niedzwiedzka K."/>
            <person name="Martijn J."/>
            <person name="Lind A.E."/>
            <person name="van Eijk R."/>
            <person name="Schleper C."/>
            <person name="Guy L."/>
            <person name="Ettema T.J."/>
        </authorList>
    </citation>
    <scope>NUCLEOTIDE SEQUENCE</scope>
</reference>
<gene>
    <name evidence="1" type="ORF">LCGC14_0365330</name>
</gene>
<dbReference type="AlphaFoldDB" id="A0A0F9TPK5"/>
<evidence type="ECO:0000313" key="1">
    <source>
        <dbReference type="EMBL" id="KKN76882.1"/>
    </source>
</evidence>
<sequence>MKVKEFGKDHWSVLAYVETCCVDNKGRVDVRRLRINEYKRPIRSNGLGWNPKYGTRIKGGSIPDPSHDDWDCLEDLEQEELLELIGTMINPVFKLTDRGLRVASELREYKAKGGQFAAFEPASLAGGVKTIHCMDTHSRRER</sequence>
<dbReference type="EMBL" id="LAZR01000287">
    <property type="protein sequence ID" value="KKN76882.1"/>
    <property type="molecule type" value="Genomic_DNA"/>
</dbReference>
<name>A0A0F9TPK5_9ZZZZ</name>
<protein>
    <submittedName>
        <fullName evidence="1">Uncharacterized protein</fullName>
    </submittedName>
</protein>